<evidence type="ECO:0000313" key="12">
    <source>
        <dbReference type="EMBL" id="SET89572.1"/>
    </source>
</evidence>
<gene>
    <name evidence="12" type="ORF">SAMN05660429_02994</name>
</gene>
<dbReference type="STRING" id="349064.SAMN05660429_02994"/>
<feature type="domain" description="Thiolase N-terminal" evidence="10">
    <location>
        <begin position="7"/>
        <end position="263"/>
    </location>
</feature>
<evidence type="ECO:0000256" key="7">
    <source>
        <dbReference type="ARBA" id="ARBA00023315"/>
    </source>
</evidence>
<evidence type="ECO:0000256" key="6">
    <source>
        <dbReference type="ARBA" id="ARBA00023098"/>
    </source>
</evidence>
<evidence type="ECO:0000256" key="3">
    <source>
        <dbReference type="ARBA" id="ARBA00022679"/>
    </source>
</evidence>
<feature type="domain" description="Thiolase C-terminal" evidence="11">
    <location>
        <begin position="272"/>
        <end position="392"/>
    </location>
</feature>
<evidence type="ECO:0000256" key="9">
    <source>
        <dbReference type="RuleBase" id="RU003557"/>
    </source>
</evidence>
<sequence>MSLQDPIVIVAANRTPMGGFQGALSAVTATELGSVAIESAVKSAGLSNDAVDEVIMGCVLPAGLKQAPARQAALGANLALSTVCTTINKVCGSGMKSAMMAHDALLAGSIDVAVAGGMESMSNAPYMLPNARSGMRMGHGKVFDHMMMDGLENAYDGLAMGCFAQGTADDAHFTREQMDEFALRSLSRAQSAIESGAFKNEVAPVTVKTRKGDVVVDTDEQPGNARPEKIPSLRAAFKKDGTITAANSSSISDGAAALVMMKASKAQSLGLTPLCKVVAHATHAQKPEDFTVAPVGALTKLFEKSGWSKDDVDLYEINEAFAMVTMLAMKELDLDASKVNINGGACALGHPIGASGARIIVTLIHALKNKGLTKGVASLCIGGGEATAIALEV</sequence>
<dbReference type="CDD" id="cd00751">
    <property type="entry name" value="thiolase"/>
    <property type="match status" value="1"/>
</dbReference>
<evidence type="ECO:0000256" key="4">
    <source>
        <dbReference type="ARBA" id="ARBA00022832"/>
    </source>
</evidence>
<proteinExistence type="inferred from homology"/>
<feature type="active site" description="Acyl-thioester intermediate" evidence="8">
    <location>
        <position position="91"/>
    </location>
</feature>
<dbReference type="PANTHER" id="PTHR18919">
    <property type="entry name" value="ACETYL-COA C-ACYLTRANSFERASE"/>
    <property type="match status" value="1"/>
</dbReference>
<comment type="similarity">
    <text evidence="1 9">Belongs to the thiolase-like superfamily. Thiolase family.</text>
</comment>
<dbReference type="InterPro" id="IPR016039">
    <property type="entry name" value="Thiolase-like"/>
</dbReference>
<keyword evidence="7 9" id="KW-0012">Acyltransferase</keyword>
<dbReference type="SUPFAM" id="SSF53901">
    <property type="entry name" value="Thiolase-like"/>
    <property type="match status" value="2"/>
</dbReference>
<evidence type="ECO:0000256" key="5">
    <source>
        <dbReference type="ARBA" id="ARBA00022963"/>
    </source>
</evidence>
<keyword evidence="6" id="KW-0443">Lipid metabolism</keyword>
<keyword evidence="3 9" id="KW-0808">Transferase</keyword>
<dbReference type="NCBIfam" id="TIGR01930">
    <property type="entry name" value="AcCoA-C-Actrans"/>
    <property type="match status" value="1"/>
</dbReference>
<reference evidence="12 13" key="1">
    <citation type="submission" date="2016-10" db="EMBL/GenBank/DDBJ databases">
        <authorList>
            <person name="de Groot N.N."/>
        </authorList>
    </citation>
    <scope>NUCLEOTIDE SEQUENCE [LARGE SCALE GENOMIC DNA]</scope>
    <source>
        <strain evidence="12 13">DSM 19706</strain>
    </source>
</reference>
<dbReference type="Proteomes" id="UP000199308">
    <property type="component" value="Unassembled WGS sequence"/>
</dbReference>
<evidence type="ECO:0000256" key="2">
    <source>
        <dbReference type="ARBA" id="ARBA00022490"/>
    </source>
</evidence>
<name>A0A1I0I1J1_THASX</name>
<keyword evidence="2" id="KW-0963">Cytoplasm</keyword>
<dbReference type="RefSeq" id="WP_093332300.1">
    <property type="nucleotide sequence ID" value="NZ_AP027363.1"/>
</dbReference>
<dbReference type="GO" id="GO:0003988">
    <property type="term" value="F:acetyl-CoA C-acyltransferase activity"/>
    <property type="evidence" value="ECO:0007669"/>
    <property type="project" value="UniProtKB-ARBA"/>
</dbReference>
<evidence type="ECO:0000259" key="11">
    <source>
        <dbReference type="Pfam" id="PF02803"/>
    </source>
</evidence>
<dbReference type="Pfam" id="PF02803">
    <property type="entry name" value="Thiolase_C"/>
    <property type="match status" value="1"/>
</dbReference>
<evidence type="ECO:0000256" key="1">
    <source>
        <dbReference type="ARBA" id="ARBA00010982"/>
    </source>
</evidence>
<dbReference type="InterPro" id="IPR020610">
    <property type="entry name" value="Thiolase_AS"/>
</dbReference>
<keyword evidence="4" id="KW-0276">Fatty acid metabolism</keyword>
<dbReference type="InterPro" id="IPR002155">
    <property type="entry name" value="Thiolase"/>
</dbReference>
<dbReference type="Gene3D" id="3.40.47.10">
    <property type="match status" value="2"/>
</dbReference>
<dbReference type="InterPro" id="IPR020616">
    <property type="entry name" value="Thiolase_N"/>
</dbReference>
<dbReference type="GO" id="GO:0006631">
    <property type="term" value="P:fatty acid metabolic process"/>
    <property type="evidence" value="ECO:0007669"/>
    <property type="project" value="UniProtKB-KW"/>
</dbReference>
<organism evidence="12 13">
    <name type="scientific">Thalassotalea agarivorans</name>
    <name type="common">Thalassomonas agarivorans</name>
    <dbReference type="NCBI Taxonomy" id="349064"/>
    <lineage>
        <taxon>Bacteria</taxon>
        <taxon>Pseudomonadati</taxon>
        <taxon>Pseudomonadota</taxon>
        <taxon>Gammaproteobacteria</taxon>
        <taxon>Alteromonadales</taxon>
        <taxon>Colwelliaceae</taxon>
        <taxon>Thalassotalea</taxon>
    </lineage>
</organism>
<dbReference type="FunFam" id="3.40.47.10:FF:000010">
    <property type="entry name" value="Acetyl-CoA acetyltransferase (Thiolase)"/>
    <property type="match status" value="1"/>
</dbReference>
<dbReference type="InterPro" id="IPR020617">
    <property type="entry name" value="Thiolase_C"/>
</dbReference>
<dbReference type="GO" id="GO:0016042">
    <property type="term" value="P:lipid catabolic process"/>
    <property type="evidence" value="ECO:0007669"/>
    <property type="project" value="UniProtKB-KW"/>
</dbReference>
<dbReference type="OrthoDB" id="8951704at2"/>
<evidence type="ECO:0000256" key="8">
    <source>
        <dbReference type="PIRSR" id="PIRSR000429-1"/>
    </source>
</evidence>
<keyword evidence="13" id="KW-1185">Reference proteome</keyword>
<dbReference type="EMBL" id="FOHK01000020">
    <property type="protein sequence ID" value="SET89572.1"/>
    <property type="molecule type" value="Genomic_DNA"/>
</dbReference>
<dbReference type="PANTHER" id="PTHR18919:SF164">
    <property type="entry name" value="ACETYL-COA ACETYLTRANSFERASE"/>
    <property type="match status" value="1"/>
</dbReference>
<keyword evidence="5" id="KW-0442">Lipid degradation</keyword>
<dbReference type="Pfam" id="PF00108">
    <property type="entry name" value="Thiolase_N"/>
    <property type="match status" value="1"/>
</dbReference>
<protein>
    <submittedName>
        <fullName evidence="12">Acetyl-CoA C-acetyltransferase</fullName>
    </submittedName>
</protein>
<dbReference type="AlphaFoldDB" id="A0A1I0I1J1"/>
<evidence type="ECO:0000313" key="13">
    <source>
        <dbReference type="Proteomes" id="UP000199308"/>
    </source>
</evidence>
<feature type="active site" description="Proton acceptor" evidence="8">
    <location>
        <position position="350"/>
    </location>
</feature>
<dbReference type="PIRSF" id="PIRSF000429">
    <property type="entry name" value="Ac-CoA_Ac_transf"/>
    <property type="match status" value="1"/>
</dbReference>
<feature type="active site" description="Proton acceptor" evidence="8">
    <location>
        <position position="380"/>
    </location>
</feature>
<dbReference type="PROSITE" id="PS00099">
    <property type="entry name" value="THIOLASE_3"/>
    <property type="match status" value="1"/>
</dbReference>
<accession>A0A1I0I1J1</accession>
<evidence type="ECO:0000259" key="10">
    <source>
        <dbReference type="Pfam" id="PF00108"/>
    </source>
</evidence>